<feature type="transmembrane region" description="Helical" evidence="1">
    <location>
        <begin position="127"/>
        <end position="151"/>
    </location>
</feature>
<dbReference type="GO" id="GO:0016747">
    <property type="term" value="F:acyltransferase activity, transferring groups other than amino-acyl groups"/>
    <property type="evidence" value="ECO:0007669"/>
    <property type="project" value="InterPro"/>
</dbReference>
<sequence>MSQLSGPELKKKESLMLDYVKALGIISVVIGHYPGDPFVLLKPYVYHMPLFFFLGGVLFNTRRSLLSHSVNLIKKHLSYIVVVYLLLALIFAMLHQLYPIAYTSMWRGTVLDSILYPIEQGFHGGSYFFVGWFLFAYAIVSLLCFIAISLLTRLLSSPVRRQAAVLITALLMGYAGMDYVAQLYQASTLFYLNLLAQILVGASFFLLGYAGKNLIMKHSGVYGFVTAFVVIYVMSQYNVLEPMVIAWSKYPLGFAYQTLTALAGIVAVFSVAKIIAHYEHIPLLRRIGQQSKPIMSYHILAFVLLDIVFSWLGLWDLHNTKALNHYYSQFTWPIYIGLGIAIPMLLHVLYQHTKQKLPLPTTA</sequence>
<dbReference type="Proteomes" id="UP000823889">
    <property type="component" value="Unassembled WGS sequence"/>
</dbReference>
<accession>A0A9D2RGT8</accession>
<feature type="transmembrane region" description="Helical" evidence="1">
    <location>
        <begin position="77"/>
        <end position="98"/>
    </location>
</feature>
<keyword evidence="1" id="KW-0472">Membrane</keyword>
<protein>
    <recommendedName>
        <fullName evidence="2">Acyltransferase 3 domain-containing protein</fullName>
    </recommendedName>
</protein>
<organism evidence="3 4">
    <name type="scientific">Candidatus Paenalcaligenes intestinipullorum</name>
    <dbReference type="NCBI Taxonomy" id="2838718"/>
    <lineage>
        <taxon>Bacteria</taxon>
        <taxon>Pseudomonadati</taxon>
        <taxon>Pseudomonadota</taxon>
        <taxon>Betaproteobacteria</taxon>
        <taxon>Burkholderiales</taxon>
        <taxon>Alcaligenaceae</taxon>
        <taxon>Paenalcaligenes</taxon>
    </lineage>
</organism>
<evidence type="ECO:0000259" key="2">
    <source>
        <dbReference type="Pfam" id="PF01757"/>
    </source>
</evidence>
<feature type="transmembrane region" description="Helical" evidence="1">
    <location>
        <begin position="297"/>
        <end position="318"/>
    </location>
</feature>
<feature type="transmembrane region" description="Helical" evidence="1">
    <location>
        <begin position="45"/>
        <end position="65"/>
    </location>
</feature>
<name>A0A9D2RGT8_9BURK</name>
<feature type="transmembrane region" description="Helical" evidence="1">
    <location>
        <begin position="330"/>
        <end position="350"/>
    </location>
</feature>
<comment type="caution">
    <text evidence="3">The sequence shown here is derived from an EMBL/GenBank/DDBJ whole genome shotgun (WGS) entry which is preliminary data.</text>
</comment>
<reference evidence="3" key="1">
    <citation type="journal article" date="2021" name="PeerJ">
        <title>Extensive microbial diversity within the chicken gut microbiome revealed by metagenomics and culture.</title>
        <authorList>
            <person name="Gilroy R."/>
            <person name="Ravi A."/>
            <person name="Getino M."/>
            <person name="Pursley I."/>
            <person name="Horton D.L."/>
            <person name="Alikhan N.F."/>
            <person name="Baker D."/>
            <person name="Gharbi K."/>
            <person name="Hall N."/>
            <person name="Watson M."/>
            <person name="Adriaenssens E.M."/>
            <person name="Foster-Nyarko E."/>
            <person name="Jarju S."/>
            <person name="Secka A."/>
            <person name="Antonio M."/>
            <person name="Oren A."/>
            <person name="Chaudhuri R.R."/>
            <person name="La Ragione R."/>
            <person name="Hildebrand F."/>
            <person name="Pallen M.J."/>
        </authorList>
    </citation>
    <scope>NUCLEOTIDE SEQUENCE</scope>
    <source>
        <strain evidence="3">9264</strain>
    </source>
</reference>
<keyword evidence="1" id="KW-0812">Transmembrane</keyword>
<evidence type="ECO:0000313" key="4">
    <source>
        <dbReference type="Proteomes" id="UP000823889"/>
    </source>
</evidence>
<dbReference type="EMBL" id="DWUQ01000152">
    <property type="protein sequence ID" value="HJD44803.1"/>
    <property type="molecule type" value="Genomic_DNA"/>
</dbReference>
<feature type="transmembrane region" description="Helical" evidence="1">
    <location>
        <begin position="254"/>
        <end position="276"/>
    </location>
</feature>
<dbReference type="InterPro" id="IPR002656">
    <property type="entry name" value="Acyl_transf_3_dom"/>
</dbReference>
<dbReference type="Pfam" id="PF01757">
    <property type="entry name" value="Acyl_transf_3"/>
    <property type="match status" value="1"/>
</dbReference>
<feature type="transmembrane region" description="Helical" evidence="1">
    <location>
        <begin position="221"/>
        <end position="239"/>
    </location>
</feature>
<feature type="domain" description="Acyltransferase 3" evidence="2">
    <location>
        <begin position="17"/>
        <end position="345"/>
    </location>
</feature>
<keyword evidence="1" id="KW-1133">Transmembrane helix</keyword>
<evidence type="ECO:0000313" key="3">
    <source>
        <dbReference type="EMBL" id="HJD44803.1"/>
    </source>
</evidence>
<gene>
    <name evidence="3" type="ORF">H9906_07225</name>
</gene>
<reference evidence="3" key="2">
    <citation type="submission" date="2021-04" db="EMBL/GenBank/DDBJ databases">
        <authorList>
            <person name="Gilroy R."/>
        </authorList>
    </citation>
    <scope>NUCLEOTIDE SEQUENCE</scope>
    <source>
        <strain evidence="3">9264</strain>
    </source>
</reference>
<dbReference type="AlphaFoldDB" id="A0A9D2RGT8"/>
<evidence type="ECO:0000256" key="1">
    <source>
        <dbReference type="SAM" id="Phobius"/>
    </source>
</evidence>
<feature type="transmembrane region" description="Helical" evidence="1">
    <location>
        <begin position="163"/>
        <end position="184"/>
    </location>
</feature>
<proteinExistence type="predicted"/>
<feature type="transmembrane region" description="Helical" evidence="1">
    <location>
        <begin position="190"/>
        <end position="209"/>
    </location>
</feature>